<evidence type="ECO:0000256" key="5">
    <source>
        <dbReference type="ARBA" id="ARBA00022723"/>
    </source>
</evidence>
<name>A0A669DFQ3_ORENI</name>
<sequence>MVKWTELERSTVKAIWEKVDIDEIGPQIWARVLIVYPWTERYFGSFGDLFTITAILKNDKVAAHGKVVLKALDKAVNNMDNMKRTYADLSQLHFQKLEVDPDSFRVSNTFPQKHMKKKIRDLYIMHLQRFHGVFSFFTAVGRLYHYHNRMQTQVSPEPPESSYLAEVSICCGRRYEQSVPLKRTYLEIIQLFFKRVLKFDMSAFQFVFDQLELEFCESHTEDSY</sequence>
<comment type="similarity">
    <text evidence="1 7">Belongs to the globin family.</text>
</comment>
<evidence type="ECO:0000256" key="6">
    <source>
        <dbReference type="ARBA" id="ARBA00023004"/>
    </source>
</evidence>
<reference evidence="9" key="2">
    <citation type="submission" date="2025-08" db="UniProtKB">
        <authorList>
            <consortium name="Ensembl"/>
        </authorList>
    </citation>
    <scope>IDENTIFICATION</scope>
</reference>
<keyword evidence="10" id="KW-1185">Reference proteome</keyword>
<dbReference type="GO" id="GO:0042744">
    <property type="term" value="P:hydrogen peroxide catabolic process"/>
    <property type="evidence" value="ECO:0007669"/>
    <property type="project" value="TreeGrafter"/>
</dbReference>
<accession>A0A669DFQ3</accession>
<dbReference type="GO" id="GO:0004601">
    <property type="term" value="F:peroxidase activity"/>
    <property type="evidence" value="ECO:0007669"/>
    <property type="project" value="TreeGrafter"/>
</dbReference>
<dbReference type="SUPFAM" id="SSF46458">
    <property type="entry name" value="Globin-like"/>
    <property type="match status" value="1"/>
</dbReference>
<keyword evidence="6" id="KW-0408">Iron</keyword>
<organism evidence="9 10">
    <name type="scientific">Oreochromis niloticus</name>
    <name type="common">Nile tilapia</name>
    <name type="synonym">Tilapia nilotica</name>
    <dbReference type="NCBI Taxonomy" id="8128"/>
    <lineage>
        <taxon>Eukaryota</taxon>
        <taxon>Metazoa</taxon>
        <taxon>Chordata</taxon>
        <taxon>Craniata</taxon>
        <taxon>Vertebrata</taxon>
        <taxon>Euteleostomi</taxon>
        <taxon>Actinopterygii</taxon>
        <taxon>Neopterygii</taxon>
        <taxon>Teleostei</taxon>
        <taxon>Neoteleostei</taxon>
        <taxon>Acanthomorphata</taxon>
        <taxon>Ovalentaria</taxon>
        <taxon>Cichlomorphae</taxon>
        <taxon>Cichliformes</taxon>
        <taxon>Cichlidae</taxon>
        <taxon>African cichlids</taxon>
        <taxon>Pseudocrenilabrinae</taxon>
        <taxon>Oreochromini</taxon>
        <taxon>Oreochromis</taxon>
    </lineage>
</organism>
<evidence type="ECO:0000313" key="10">
    <source>
        <dbReference type="Proteomes" id="UP000005207"/>
    </source>
</evidence>
<evidence type="ECO:0000256" key="2">
    <source>
        <dbReference type="ARBA" id="ARBA00022448"/>
    </source>
</evidence>
<evidence type="ECO:0000256" key="3">
    <source>
        <dbReference type="ARBA" id="ARBA00022617"/>
    </source>
</evidence>
<dbReference type="GO" id="GO:0020037">
    <property type="term" value="F:heme binding"/>
    <property type="evidence" value="ECO:0007669"/>
    <property type="project" value="InterPro"/>
</dbReference>
<dbReference type="Ensembl" id="ENSONIT00000087195.1">
    <property type="protein sequence ID" value="ENSONIP00000059459.1"/>
    <property type="gene ID" value="ENSONIG00000032930.1"/>
</dbReference>
<dbReference type="InterPro" id="IPR009050">
    <property type="entry name" value="Globin-like_sf"/>
</dbReference>
<reference evidence="10" key="1">
    <citation type="submission" date="2012-01" db="EMBL/GenBank/DDBJ databases">
        <title>The Genome Sequence of Oreochromis niloticus (Nile Tilapia).</title>
        <authorList>
            <consortium name="Broad Institute Genome Assembly Team"/>
            <consortium name="Broad Institute Sequencing Platform"/>
            <person name="Di Palma F."/>
            <person name="Johnson J."/>
            <person name="Lander E.S."/>
            <person name="Lindblad-Toh K."/>
        </authorList>
    </citation>
    <scope>NUCLEOTIDE SEQUENCE [LARGE SCALE GENOMIC DNA]</scope>
</reference>
<dbReference type="InParanoid" id="A0A669DFQ3"/>
<evidence type="ECO:0000259" key="8">
    <source>
        <dbReference type="PROSITE" id="PS01033"/>
    </source>
</evidence>
<dbReference type="GO" id="GO:0072562">
    <property type="term" value="C:blood microparticle"/>
    <property type="evidence" value="ECO:0007669"/>
    <property type="project" value="TreeGrafter"/>
</dbReference>
<keyword evidence="2 7" id="KW-0813">Transport</keyword>
<evidence type="ECO:0000256" key="4">
    <source>
        <dbReference type="ARBA" id="ARBA00022621"/>
    </source>
</evidence>
<dbReference type="InterPro" id="IPR012292">
    <property type="entry name" value="Globin/Proto"/>
</dbReference>
<keyword evidence="3 7" id="KW-0349">Heme</keyword>
<keyword evidence="5" id="KW-0479">Metal-binding</keyword>
<dbReference type="Proteomes" id="UP000005207">
    <property type="component" value="Linkage group LG4"/>
</dbReference>
<evidence type="ECO:0000256" key="7">
    <source>
        <dbReference type="RuleBase" id="RU000356"/>
    </source>
</evidence>
<evidence type="ECO:0000256" key="1">
    <source>
        <dbReference type="ARBA" id="ARBA00008705"/>
    </source>
</evidence>
<dbReference type="PANTHER" id="PTHR11442:SF101">
    <property type="entry name" value="HEMOGLOBIN, BETA ADULT 2"/>
    <property type="match status" value="1"/>
</dbReference>
<proteinExistence type="inferred from homology"/>
<dbReference type="PRINTS" id="PR00814">
    <property type="entry name" value="BETAHAEM"/>
</dbReference>
<dbReference type="InterPro" id="IPR002337">
    <property type="entry name" value="Hemoglobin_b"/>
</dbReference>
<dbReference type="GO" id="GO:0043177">
    <property type="term" value="F:organic acid binding"/>
    <property type="evidence" value="ECO:0007669"/>
    <property type="project" value="TreeGrafter"/>
</dbReference>
<gene>
    <name evidence="9" type="primary">LOC100703516</name>
</gene>
<dbReference type="GO" id="GO:0031720">
    <property type="term" value="F:haptoglobin binding"/>
    <property type="evidence" value="ECO:0007669"/>
    <property type="project" value="TreeGrafter"/>
</dbReference>
<dbReference type="Gene3D" id="1.10.490.10">
    <property type="entry name" value="Globins"/>
    <property type="match status" value="1"/>
</dbReference>
<evidence type="ECO:0000313" key="9">
    <source>
        <dbReference type="Ensembl" id="ENSONIP00000059459.1"/>
    </source>
</evidence>
<keyword evidence="4 7" id="KW-0561">Oxygen transport</keyword>
<dbReference type="GO" id="GO:0019825">
    <property type="term" value="F:oxygen binding"/>
    <property type="evidence" value="ECO:0007669"/>
    <property type="project" value="InterPro"/>
</dbReference>
<dbReference type="GO" id="GO:0005344">
    <property type="term" value="F:oxygen carrier activity"/>
    <property type="evidence" value="ECO:0007669"/>
    <property type="project" value="UniProtKB-KW"/>
</dbReference>
<dbReference type="PANTHER" id="PTHR11442">
    <property type="entry name" value="HEMOGLOBIN FAMILY MEMBER"/>
    <property type="match status" value="1"/>
</dbReference>
<protein>
    <submittedName>
        <fullName evidence="9">Hemoglobin, beta adult 2</fullName>
    </submittedName>
</protein>
<dbReference type="AlphaFoldDB" id="A0A669DFQ3"/>
<dbReference type="Pfam" id="PF00042">
    <property type="entry name" value="Globin"/>
    <property type="match status" value="1"/>
</dbReference>
<dbReference type="GeneTree" id="ENSGT00940000157809"/>
<feature type="domain" description="Globin" evidence="8">
    <location>
        <begin position="3"/>
        <end position="145"/>
    </location>
</feature>
<dbReference type="GO" id="GO:0031838">
    <property type="term" value="C:haptoglobin-hemoglobin complex"/>
    <property type="evidence" value="ECO:0007669"/>
    <property type="project" value="TreeGrafter"/>
</dbReference>
<dbReference type="InterPro" id="IPR000971">
    <property type="entry name" value="Globin"/>
</dbReference>
<reference evidence="9" key="3">
    <citation type="submission" date="2025-09" db="UniProtKB">
        <authorList>
            <consortium name="Ensembl"/>
        </authorList>
    </citation>
    <scope>IDENTIFICATION</scope>
</reference>
<dbReference type="GO" id="GO:0046872">
    <property type="term" value="F:metal ion binding"/>
    <property type="evidence" value="ECO:0007669"/>
    <property type="project" value="UniProtKB-KW"/>
</dbReference>
<dbReference type="GO" id="GO:0005833">
    <property type="term" value="C:hemoglobin complex"/>
    <property type="evidence" value="ECO:0007669"/>
    <property type="project" value="InterPro"/>
</dbReference>
<dbReference type="InterPro" id="IPR050056">
    <property type="entry name" value="Hemoglobin_oxygen_transport"/>
</dbReference>
<dbReference type="PROSITE" id="PS01033">
    <property type="entry name" value="GLOBIN"/>
    <property type="match status" value="1"/>
</dbReference>